<comment type="caution">
    <text evidence="2">The sequence shown here is derived from an EMBL/GenBank/DDBJ whole genome shotgun (WGS) entry which is preliminary data.</text>
</comment>
<keyword evidence="1" id="KW-0812">Transmembrane</keyword>
<name>A0A1K0FZ77_9ACTN</name>
<sequence>MPARRGRRERSSALAYLSATVTVMSAGYLLSAVVSHLPLLAVLVAGLVVVSVRRAHLGPRSVMFARLGLGLLLASQLLNMVWLAVFPHVVESMAARSSYTMVSASVGIVLSLLLAAGVGLLVTAVVTRAPASAPGVPAAPGAAFPAPGYSAYPAPYNAPHDPTAYPPGT</sequence>
<feature type="transmembrane region" description="Helical" evidence="1">
    <location>
        <begin position="12"/>
        <end position="30"/>
    </location>
</feature>
<evidence type="ECO:0000313" key="2">
    <source>
        <dbReference type="EMBL" id="OJF10370.1"/>
    </source>
</evidence>
<dbReference type="AlphaFoldDB" id="A0A1K0FZ77"/>
<feature type="transmembrane region" description="Helical" evidence="1">
    <location>
        <begin position="36"/>
        <end position="52"/>
    </location>
</feature>
<keyword evidence="1" id="KW-1133">Transmembrane helix</keyword>
<proteinExistence type="predicted"/>
<dbReference type="Proteomes" id="UP000182486">
    <property type="component" value="Unassembled WGS sequence"/>
</dbReference>
<accession>A0A1K0FZ77</accession>
<evidence type="ECO:0000313" key="3">
    <source>
        <dbReference type="Proteomes" id="UP000182486"/>
    </source>
</evidence>
<dbReference type="EMBL" id="MEIA01000479">
    <property type="protein sequence ID" value="OJF10370.1"/>
    <property type="molecule type" value="Genomic_DNA"/>
</dbReference>
<protein>
    <submittedName>
        <fullName evidence="2">Uncharacterized protein</fullName>
    </submittedName>
</protein>
<feature type="transmembrane region" description="Helical" evidence="1">
    <location>
        <begin position="64"/>
        <end position="85"/>
    </location>
</feature>
<gene>
    <name evidence="2" type="ORF">BG844_32535</name>
</gene>
<feature type="transmembrane region" description="Helical" evidence="1">
    <location>
        <begin position="105"/>
        <end position="126"/>
    </location>
</feature>
<organism evidence="2 3">
    <name type="scientific">Couchioplanes caeruleus subsp. caeruleus</name>
    <dbReference type="NCBI Taxonomy" id="56427"/>
    <lineage>
        <taxon>Bacteria</taxon>
        <taxon>Bacillati</taxon>
        <taxon>Actinomycetota</taxon>
        <taxon>Actinomycetes</taxon>
        <taxon>Micromonosporales</taxon>
        <taxon>Micromonosporaceae</taxon>
        <taxon>Couchioplanes</taxon>
    </lineage>
</organism>
<keyword evidence="1" id="KW-0472">Membrane</keyword>
<keyword evidence="3" id="KW-1185">Reference proteome</keyword>
<reference evidence="2 3" key="1">
    <citation type="submission" date="2016-09" db="EMBL/GenBank/DDBJ databases">
        <title>Couchioplanes caeruleus draft genome sequence.</title>
        <authorList>
            <person name="Sheehan J."/>
            <person name="Caffrey P."/>
        </authorList>
    </citation>
    <scope>NUCLEOTIDE SEQUENCE [LARGE SCALE GENOMIC DNA]</scope>
    <source>
        <strain evidence="2 3">DSM 43634</strain>
    </source>
</reference>
<evidence type="ECO:0000256" key="1">
    <source>
        <dbReference type="SAM" id="Phobius"/>
    </source>
</evidence>